<feature type="region of interest" description="Disordered" evidence="1">
    <location>
        <begin position="84"/>
        <end position="106"/>
    </location>
</feature>
<dbReference type="EnsemblPlants" id="OB01G21940.1">
    <property type="protein sequence ID" value="OB01G21940.1"/>
    <property type="gene ID" value="OB01G21940"/>
</dbReference>
<dbReference type="Gramene" id="OB01G21940.1">
    <property type="protein sequence ID" value="OB01G21940.1"/>
    <property type="gene ID" value="OB01G21940"/>
</dbReference>
<reference evidence="2" key="1">
    <citation type="journal article" date="2013" name="Nat. Commun.">
        <title>Whole-genome sequencing of Oryza brachyantha reveals mechanisms underlying Oryza genome evolution.</title>
        <authorList>
            <person name="Chen J."/>
            <person name="Huang Q."/>
            <person name="Gao D."/>
            <person name="Wang J."/>
            <person name="Lang Y."/>
            <person name="Liu T."/>
            <person name="Li B."/>
            <person name="Bai Z."/>
            <person name="Luis Goicoechea J."/>
            <person name="Liang C."/>
            <person name="Chen C."/>
            <person name="Zhang W."/>
            <person name="Sun S."/>
            <person name="Liao Y."/>
            <person name="Zhang X."/>
            <person name="Yang L."/>
            <person name="Song C."/>
            <person name="Wang M."/>
            <person name="Shi J."/>
            <person name="Liu G."/>
            <person name="Liu J."/>
            <person name="Zhou H."/>
            <person name="Zhou W."/>
            <person name="Yu Q."/>
            <person name="An N."/>
            <person name="Chen Y."/>
            <person name="Cai Q."/>
            <person name="Wang B."/>
            <person name="Liu B."/>
            <person name="Min J."/>
            <person name="Huang Y."/>
            <person name="Wu H."/>
            <person name="Li Z."/>
            <person name="Zhang Y."/>
            <person name="Yin Y."/>
            <person name="Song W."/>
            <person name="Jiang J."/>
            <person name="Jackson S.A."/>
            <person name="Wing R.A."/>
            <person name="Wang J."/>
            <person name="Chen M."/>
        </authorList>
    </citation>
    <scope>NUCLEOTIDE SEQUENCE [LARGE SCALE GENOMIC DNA]</scope>
    <source>
        <strain evidence="2">cv. IRGC 101232</strain>
    </source>
</reference>
<reference evidence="2" key="2">
    <citation type="submission" date="2013-04" db="UniProtKB">
        <authorList>
            <consortium name="EnsemblPlants"/>
        </authorList>
    </citation>
    <scope>IDENTIFICATION</scope>
</reference>
<dbReference type="Proteomes" id="UP000006038">
    <property type="component" value="Chromosome 1"/>
</dbReference>
<keyword evidence="3" id="KW-1185">Reference proteome</keyword>
<proteinExistence type="predicted"/>
<name>J3KYY8_ORYBR</name>
<feature type="compositionally biased region" description="Basic residues" evidence="1">
    <location>
        <begin position="8"/>
        <end position="26"/>
    </location>
</feature>
<evidence type="ECO:0000313" key="3">
    <source>
        <dbReference type="Proteomes" id="UP000006038"/>
    </source>
</evidence>
<evidence type="ECO:0000313" key="2">
    <source>
        <dbReference type="EnsemblPlants" id="OB01G21940.1"/>
    </source>
</evidence>
<organism evidence="2">
    <name type="scientific">Oryza brachyantha</name>
    <name type="common">malo sina</name>
    <dbReference type="NCBI Taxonomy" id="4533"/>
    <lineage>
        <taxon>Eukaryota</taxon>
        <taxon>Viridiplantae</taxon>
        <taxon>Streptophyta</taxon>
        <taxon>Embryophyta</taxon>
        <taxon>Tracheophyta</taxon>
        <taxon>Spermatophyta</taxon>
        <taxon>Magnoliopsida</taxon>
        <taxon>Liliopsida</taxon>
        <taxon>Poales</taxon>
        <taxon>Poaceae</taxon>
        <taxon>BOP clade</taxon>
        <taxon>Oryzoideae</taxon>
        <taxon>Oryzeae</taxon>
        <taxon>Oryzinae</taxon>
        <taxon>Oryza</taxon>
    </lineage>
</organism>
<dbReference type="AlphaFoldDB" id="J3KYY8"/>
<evidence type="ECO:0000256" key="1">
    <source>
        <dbReference type="SAM" id="MobiDB-lite"/>
    </source>
</evidence>
<accession>J3KYY8</accession>
<protein>
    <submittedName>
        <fullName evidence="2">Uncharacterized protein</fullName>
    </submittedName>
</protein>
<feature type="region of interest" description="Disordered" evidence="1">
    <location>
        <begin position="1"/>
        <end position="30"/>
    </location>
</feature>
<sequence>MPLYGKQGKGRRKRKREPVKKVKKLKKNPENIQRVGAGRKELGNYYSVLHYCTTLNTPTTPTARRGDEQLYKEDVLVSALMAHHGRQRKNQHPSIECSPARGPGTGSGGCPAYYDDGCDWGSFRVYIDTGDF</sequence>
<dbReference type="HOGENOM" id="CLU_1920320_0_0_1"/>